<dbReference type="PANTHER" id="PTHR43214">
    <property type="entry name" value="TWO-COMPONENT RESPONSE REGULATOR"/>
    <property type="match status" value="1"/>
</dbReference>
<dbReference type="GO" id="GO:0006355">
    <property type="term" value="P:regulation of DNA-templated transcription"/>
    <property type="evidence" value="ECO:0007669"/>
    <property type="project" value="InterPro"/>
</dbReference>
<dbReference type="SMART" id="SM00421">
    <property type="entry name" value="HTH_LUXR"/>
    <property type="match status" value="1"/>
</dbReference>
<organism evidence="4 5">
    <name type="scientific">Nitrosomonas stercoris</name>
    <dbReference type="NCBI Taxonomy" id="1444684"/>
    <lineage>
        <taxon>Bacteria</taxon>
        <taxon>Pseudomonadati</taxon>
        <taxon>Pseudomonadota</taxon>
        <taxon>Betaproteobacteria</taxon>
        <taxon>Nitrosomonadales</taxon>
        <taxon>Nitrosomonadaceae</taxon>
        <taxon>Nitrosomonas</taxon>
    </lineage>
</organism>
<dbReference type="Gene3D" id="1.10.10.10">
    <property type="entry name" value="Winged helix-like DNA-binding domain superfamily/Winged helix DNA-binding domain"/>
    <property type="match status" value="1"/>
</dbReference>
<dbReference type="SUPFAM" id="SSF46894">
    <property type="entry name" value="C-terminal effector domain of the bipartite response regulators"/>
    <property type="match status" value="1"/>
</dbReference>
<name>A0A4Y1YKM8_9PROT</name>
<feature type="domain" description="PAS" evidence="3">
    <location>
        <begin position="266"/>
        <end position="332"/>
    </location>
</feature>
<dbReference type="PANTHER" id="PTHR43214:SF38">
    <property type="entry name" value="NITRATE_NITRITE RESPONSE REGULATOR PROTEIN NARL"/>
    <property type="match status" value="1"/>
</dbReference>
<dbReference type="InterPro" id="IPR039420">
    <property type="entry name" value="WalR-like"/>
</dbReference>
<dbReference type="EMBL" id="AP019755">
    <property type="protein sequence ID" value="BBL34712.1"/>
    <property type="molecule type" value="Genomic_DNA"/>
</dbReference>
<dbReference type="PROSITE" id="PS50043">
    <property type="entry name" value="HTH_LUXR_2"/>
    <property type="match status" value="1"/>
</dbReference>
<dbReference type="SMART" id="SM00091">
    <property type="entry name" value="PAS"/>
    <property type="match status" value="3"/>
</dbReference>
<gene>
    <name evidence="4" type="ORF">Nstercoris_00954</name>
</gene>
<dbReference type="NCBIfam" id="TIGR00229">
    <property type="entry name" value="sensory_box"/>
    <property type="match status" value="2"/>
</dbReference>
<dbReference type="KEGG" id="nst:Nstercoris_00954"/>
<keyword evidence="5" id="KW-1185">Reference proteome</keyword>
<sequence length="490" mass="55294">MDTTQDELDIGREQFRQLVAHLVEGVLLINPGGKITWANKAALEMHGCEQLAELGTTVDQYHKRFVLTYLNHHKLAVKQYPIMRAASGEEFDDVRVELTLHRRNSDFRRVLVMRSILFTDVNDDVGAVALLIKDETEQVNVEERFERAFAVNPAPAVICRLSDTRYIKVSRGFLKMTGYSSDQVIDKSLYELDVLREAENRKQAIQSLQRGESIAQQEAILRVHGGDDKFVIVAGQPIEFADEACMIFTFVDLDARKQAEESLKHSEEVFFKAFDLAPTPMMVCIEPAWRVVAVNTSFESVTGYDNEKVYGKTVTEIGLWNDKRILEMMRSELEENGGIRNHEIPLCGTDGIMLDTLFSAEFVTINDDACVLCVFEDITDRKRTEMELVSAIDAVMQDSSWFSQTVMEKLAQLRQPGATDSKLELSVLTAREKEVLSLICQGKSNTEIASALNLSPNTVRNHVASVYDKIGVHRRSDAVVWGRERGLASY</sequence>
<dbReference type="InterPro" id="IPR035965">
    <property type="entry name" value="PAS-like_dom_sf"/>
</dbReference>
<dbReference type="InterPro" id="IPR016032">
    <property type="entry name" value="Sig_transdc_resp-reg_C-effctor"/>
</dbReference>
<accession>A0A4Y1YKM8</accession>
<dbReference type="Pfam" id="PF13426">
    <property type="entry name" value="PAS_9"/>
    <property type="match status" value="2"/>
</dbReference>
<evidence type="ECO:0000259" key="2">
    <source>
        <dbReference type="PROSITE" id="PS50043"/>
    </source>
</evidence>
<evidence type="ECO:0000256" key="1">
    <source>
        <dbReference type="ARBA" id="ARBA00023125"/>
    </source>
</evidence>
<dbReference type="AlphaFoldDB" id="A0A4Y1YKM8"/>
<protein>
    <submittedName>
        <fullName evidence="4">HTH-type transcriptional regulator MalT</fullName>
    </submittedName>
</protein>
<dbReference type="SUPFAM" id="SSF55785">
    <property type="entry name" value="PYP-like sensor domain (PAS domain)"/>
    <property type="match status" value="3"/>
</dbReference>
<dbReference type="GO" id="GO:0003677">
    <property type="term" value="F:DNA binding"/>
    <property type="evidence" value="ECO:0007669"/>
    <property type="project" value="UniProtKB-KW"/>
</dbReference>
<evidence type="ECO:0000313" key="4">
    <source>
        <dbReference type="EMBL" id="BBL34712.1"/>
    </source>
</evidence>
<dbReference type="Gene3D" id="3.30.450.20">
    <property type="entry name" value="PAS domain"/>
    <property type="match status" value="3"/>
</dbReference>
<dbReference type="Proteomes" id="UP000316473">
    <property type="component" value="Chromosome"/>
</dbReference>
<dbReference type="Pfam" id="PF13188">
    <property type="entry name" value="PAS_8"/>
    <property type="match status" value="1"/>
</dbReference>
<dbReference type="CDD" id="cd06170">
    <property type="entry name" value="LuxR_C_like"/>
    <property type="match status" value="1"/>
</dbReference>
<dbReference type="InterPro" id="IPR000792">
    <property type="entry name" value="Tscrpt_reg_LuxR_C"/>
</dbReference>
<dbReference type="CDD" id="cd00130">
    <property type="entry name" value="PAS"/>
    <property type="match status" value="2"/>
</dbReference>
<proteinExistence type="predicted"/>
<dbReference type="PROSITE" id="PS50112">
    <property type="entry name" value="PAS"/>
    <property type="match status" value="1"/>
</dbReference>
<dbReference type="PROSITE" id="PS00622">
    <property type="entry name" value="HTH_LUXR_1"/>
    <property type="match status" value="1"/>
</dbReference>
<evidence type="ECO:0000313" key="5">
    <source>
        <dbReference type="Proteomes" id="UP000316473"/>
    </source>
</evidence>
<dbReference type="InterPro" id="IPR036388">
    <property type="entry name" value="WH-like_DNA-bd_sf"/>
</dbReference>
<dbReference type="InterPro" id="IPR000014">
    <property type="entry name" value="PAS"/>
</dbReference>
<feature type="domain" description="HTH luxR-type" evidence="2">
    <location>
        <begin position="421"/>
        <end position="486"/>
    </location>
</feature>
<evidence type="ECO:0000259" key="3">
    <source>
        <dbReference type="PROSITE" id="PS50112"/>
    </source>
</evidence>
<dbReference type="PRINTS" id="PR00038">
    <property type="entry name" value="HTHLUXR"/>
</dbReference>
<dbReference type="Pfam" id="PF00196">
    <property type="entry name" value="GerE"/>
    <property type="match status" value="1"/>
</dbReference>
<reference evidence="4 5" key="1">
    <citation type="submission" date="2019-06" db="EMBL/GenBank/DDBJ databases">
        <title>Nitrosomonas stercoris KYUHI-S whole genome shotgun sequence.</title>
        <authorList>
            <person name="Nakagawa T."/>
            <person name="Tsuchiya Y."/>
            <person name="Takahashi R."/>
        </authorList>
    </citation>
    <scope>NUCLEOTIDE SEQUENCE [LARGE SCALE GENOMIC DNA]</scope>
    <source>
        <strain evidence="4 5">KYUHI-S</strain>
    </source>
</reference>
<keyword evidence="1" id="KW-0238">DNA-binding</keyword>